<sequence length="108" mass="12663">MAPSNVTRVLPLPSTKAELHTSHQLVLPYNGYPQRQMFYCWLQRPICVHARSPTVDNKDSWLHFIFDGKVPVTLPKTVLVYANHFTMNCFENFYLYTSRFAERLKART</sequence>
<proteinExistence type="predicted"/>
<dbReference type="EMBL" id="JAHRIO010082640">
    <property type="protein sequence ID" value="MEQ2186000.1"/>
    <property type="molecule type" value="Genomic_DNA"/>
</dbReference>
<evidence type="ECO:0000313" key="1">
    <source>
        <dbReference type="EMBL" id="MEQ2186000.1"/>
    </source>
</evidence>
<evidence type="ECO:0000313" key="2">
    <source>
        <dbReference type="Proteomes" id="UP001476798"/>
    </source>
</evidence>
<gene>
    <name evidence="1" type="ORF">GOODEAATRI_024204</name>
</gene>
<keyword evidence="2" id="KW-1185">Reference proteome</keyword>
<dbReference type="Proteomes" id="UP001476798">
    <property type="component" value="Unassembled WGS sequence"/>
</dbReference>
<name>A0ABV0PR76_9TELE</name>
<comment type="caution">
    <text evidence="1">The sequence shown here is derived from an EMBL/GenBank/DDBJ whole genome shotgun (WGS) entry which is preliminary data.</text>
</comment>
<organism evidence="1 2">
    <name type="scientific">Goodea atripinnis</name>
    <dbReference type="NCBI Taxonomy" id="208336"/>
    <lineage>
        <taxon>Eukaryota</taxon>
        <taxon>Metazoa</taxon>
        <taxon>Chordata</taxon>
        <taxon>Craniata</taxon>
        <taxon>Vertebrata</taxon>
        <taxon>Euteleostomi</taxon>
        <taxon>Actinopterygii</taxon>
        <taxon>Neopterygii</taxon>
        <taxon>Teleostei</taxon>
        <taxon>Neoteleostei</taxon>
        <taxon>Acanthomorphata</taxon>
        <taxon>Ovalentaria</taxon>
        <taxon>Atherinomorphae</taxon>
        <taxon>Cyprinodontiformes</taxon>
        <taxon>Goodeidae</taxon>
        <taxon>Goodea</taxon>
    </lineage>
</organism>
<reference evidence="1 2" key="1">
    <citation type="submission" date="2021-06" db="EMBL/GenBank/DDBJ databases">
        <authorList>
            <person name="Palmer J.M."/>
        </authorList>
    </citation>
    <scope>NUCLEOTIDE SEQUENCE [LARGE SCALE GENOMIC DNA]</scope>
    <source>
        <strain evidence="1 2">GA_2019</strain>
        <tissue evidence="1">Muscle</tissue>
    </source>
</reference>
<protein>
    <submittedName>
        <fullName evidence="1">Uncharacterized protein</fullName>
    </submittedName>
</protein>
<accession>A0ABV0PR76</accession>